<evidence type="ECO:0000256" key="1">
    <source>
        <dbReference type="SAM" id="Coils"/>
    </source>
</evidence>
<protein>
    <recommendedName>
        <fullName evidence="4">Lipoprotein</fullName>
    </recommendedName>
</protein>
<dbReference type="EMBL" id="QRAN01000008">
    <property type="protein sequence ID" value="RLQ22117.1"/>
    <property type="molecule type" value="Genomic_DNA"/>
</dbReference>
<gene>
    <name evidence="2" type="ORF">DWB85_09285</name>
</gene>
<evidence type="ECO:0008006" key="4">
    <source>
        <dbReference type="Google" id="ProtNLM"/>
    </source>
</evidence>
<dbReference type="Pfam" id="PF19795">
    <property type="entry name" value="DUF6279"/>
    <property type="match status" value="1"/>
</dbReference>
<accession>A0A3L7DX29</accession>
<dbReference type="AlphaFoldDB" id="A0A3L7DX29"/>
<dbReference type="PIRSF" id="PIRSF028200">
    <property type="entry name" value="UCP028200"/>
    <property type="match status" value="1"/>
</dbReference>
<keyword evidence="3" id="KW-1185">Reference proteome</keyword>
<name>A0A3L7DX29_9GAMM</name>
<reference evidence="2 3" key="1">
    <citation type="submission" date="2018-07" db="EMBL/GenBank/DDBJ databases">
        <title>Halioglobus sp. genome submission.</title>
        <authorList>
            <person name="Ye M.-Q."/>
            <person name="Du Z.-J."/>
        </authorList>
    </citation>
    <scope>NUCLEOTIDE SEQUENCE [LARGE SCALE GENOMIC DNA]</scope>
    <source>
        <strain evidence="2 3">U0301</strain>
    </source>
</reference>
<organism evidence="2 3">
    <name type="scientific">Seongchinamella sediminis</name>
    <dbReference type="NCBI Taxonomy" id="2283635"/>
    <lineage>
        <taxon>Bacteria</taxon>
        <taxon>Pseudomonadati</taxon>
        <taxon>Pseudomonadota</taxon>
        <taxon>Gammaproteobacteria</taxon>
        <taxon>Cellvibrionales</taxon>
        <taxon>Halieaceae</taxon>
        <taxon>Seongchinamella</taxon>
    </lineage>
</organism>
<dbReference type="RefSeq" id="WP_117953942.1">
    <property type="nucleotide sequence ID" value="NZ_QRAN01000008.1"/>
</dbReference>
<dbReference type="OrthoDB" id="5767052at2"/>
<dbReference type="InterPro" id="IPR016875">
    <property type="entry name" value="UCP028200"/>
</dbReference>
<evidence type="ECO:0000313" key="2">
    <source>
        <dbReference type="EMBL" id="RLQ22117.1"/>
    </source>
</evidence>
<feature type="coiled-coil region" evidence="1">
    <location>
        <begin position="252"/>
        <end position="279"/>
    </location>
</feature>
<comment type="caution">
    <text evidence="2">The sequence shown here is derived from an EMBL/GenBank/DDBJ whole genome shotgun (WGS) entry which is preliminary data.</text>
</comment>
<dbReference type="PROSITE" id="PS51257">
    <property type="entry name" value="PROKAR_LIPOPROTEIN"/>
    <property type="match status" value="1"/>
</dbReference>
<sequence length="281" mass="32737">MRQALRSTVLAGLLLGLAGCSSTTFLYNRLDFIIPWYVGKYVELTRDQKKFLDAQLEPFLAWHRSQELPLYLGLIDAIEQSLEGEVGSEQVAAIVGRFEQAWLRIEFRGLEWMLALGEELSREQMEEFVATLRDKQEEYEEEYLSRSDAEYREEAYENLEDSAQDFLGRLDWGQRATLEGAAGRLQRSDAIWLRERARWLDRLEHLLQREAGWQDAVRAALRNREQTTSAEYQAVYEHNAQVIYQALATLANTRSENQDRRLRKRLEDLREDVESLIARGG</sequence>
<dbReference type="Proteomes" id="UP000265509">
    <property type="component" value="Unassembled WGS sequence"/>
</dbReference>
<keyword evidence="1" id="KW-0175">Coiled coil</keyword>
<proteinExistence type="predicted"/>
<evidence type="ECO:0000313" key="3">
    <source>
        <dbReference type="Proteomes" id="UP000265509"/>
    </source>
</evidence>